<dbReference type="Pfam" id="PF14606">
    <property type="entry name" value="Lipase_GDSL_3"/>
    <property type="match status" value="1"/>
</dbReference>
<dbReference type="InterPro" id="IPR032740">
    <property type="entry name" value="GxDLY"/>
</dbReference>
<sequence length="371" mass="41035">MLNWIAVSGGSGRMRIHGLPWLEENGGRLARLPERAEAAGRLPNKVLALGRMPSGVRLRFASTTTTLRIRARYLQLPSMLDMSTIGHSGIDLYVDGPEEKYWGTSAAAAEVDSGYEHCFFEGIAAARRSFTLYLPTYNEVVELDIGIDTDAELFEPVPYAVEQPVVFYGSSITQGACASRPGNNYAAILSRELRCDIVNMGFDGSGRGESAMSELLADIDASCYVLDFHVNLSTADELESVYEPFYRILRTKRPGTPIVMATPYVQSCERFNLEAARRLNGMREVIEGTYKRARLQGDKAVFLVDGRELINEEAAADAYVDGLHPNDIGFRRIADGMKGILSEVAVHRSRGCAHNRIGDVDKERKVEKKVE</sequence>
<reference evidence="4" key="1">
    <citation type="journal article" date="2019" name="Int. J. Syst. Evol. Microbiol.">
        <title>The Global Catalogue of Microorganisms (GCM) 10K type strain sequencing project: providing services to taxonomists for standard genome sequencing and annotation.</title>
        <authorList>
            <consortium name="The Broad Institute Genomics Platform"/>
            <consortium name="The Broad Institute Genome Sequencing Center for Infectious Disease"/>
            <person name="Wu L."/>
            <person name="Ma J."/>
        </authorList>
    </citation>
    <scope>NUCLEOTIDE SEQUENCE [LARGE SCALE GENOMIC DNA]</scope>
    <source>
        <strain evidence="4">CCUG 59129</strain>
    </source>
</reference>
<dbReference type="Pfam" id="PF14607">
    <property type="entry name" value="GxDLY"/>
    <property type="match status" value="1"/>
</dbReference>
<evidence type="ECO:0000259" key="1">
    <source>
        <dbReference type="Pfam" id="PF14606"/>
    </source>
</evidence>
<dbReference type="Gene3D" id="2.60.120.260">
    <property type="entry name" value="Galactose-binding domain-like"/>
    <property type="match status" value="1"/>
</dbReference>
<dbReference type="Proteomes" id="UP001596989">
    <property type="component" value="Unassembled WGS sequence"/>
</dbReference>
<dbReference type="SUPFAM" id="SSF52266">
    <property type="entry name" value="SGNH hydrolase"/>
    <property type="match status" value="1"/>
</dbReference>
<proteinExistence type="predicted"/>
<keyword evidence="4" id="KW-1185">Reference proteome</keyword>
<gene>
    <name evidence="3" type="ORF">ACFQ2I_14710</name>
</gene>
<evidence type="ECO:0000313" key="4">
    <source>
        <dbReference type="Proteomes" id="UP001596989"/>
    </source>
</evidence>
<dbReference type="RefSeq" id="WP_377565249.1">
    <property type="nucleotide sequence ID" value="NZ_JBHTJZ010000023.1"/>
</dbReference>
<dbReference type="InterPro" id="IPR036514">
    <property type="entry name" value="SGNH_hydro_sf"/>
</dbReference>
<accession>A0ABW3HSY6</accession>
<feature type="domain" description="SGNH hydrolase-type esterase N-terminal" evidence="2">
    <location>
        <begin position="14"/>
        <end position="152"/>
    </location>
</feature>
<protein>
    <submittedName>
        <fullName evidence="3">SGNH/GDSL hydrolase family protein</fullName>
    </submittedName>
</protein>
<comment type="caution">
    <text evidence="3">The sequence shown here is derived from an EMBL/GenBank/DDBJ whole genome shotgun (WGS) entry which is preliminary data.</text>
</comment>
<keyword evidence="3" id="KW-0378">Hydrolase</keyword>
<feature type="domain" description="SGNH hydrolase-type esterase" evidence="1">
    <location>
        <begin position="163"/>
        <end position="341"/>
    </location>
</feature>
<dbReference type="Gene3D" id="3.40.50.1110">
    <property type="entry name" value="SGNH hydrolase"/>
    <property type="match status" value="1"/>
</dbReference>
<organism evidence="3 4">
    <name type="scientific">Paenibacillus chungangensis</name>
    <dbReference type="NCBI Taxonomy" id="696535"/>
    <lineage>
        <taxon>Bacteria</taxon>
        <taxon>Bacillati</taxon>
        <taxon>Bacillota</taxon>
        <taxon>Bacilli</taxon>
        <taxon>Bacillales</taxon>
        <taxon>Paenibacillaceae</taxon>
        <taxon>Paenibacillus</taxon>
    </lineage>
</organism>
<dbReference type="GO" id="GO:0016787">
    <property type="term" value="F:hydrolase activity"/>
    <property type="evidence" value="ECO:0007669"/>
    <property type="project" value="UniProtKB-KW"/>
</dbReference>
<dbReference type="EMBL" id="JBHTJZ010000023">
    <property type="protein sequence ID" value="MFD0960641.1"/>
    <property type="molecule type" value="Genomic_DNA"/>
</dbReference>
<evidence type="ECO:0000259" key="2">
    <source>
        <dbReference type="Pfam" id="PF14607"/>
    </source>
</evidence>
<evidence type="ECO:0000313" key="3">
    <source>
        <dbReference type="EMBL" id="MFD0960641.1"/>
    </source>
</evidence>
<name>A0ABW3HSY6_9BACL</name>
<dbReference type="InterPro" id="IPR013830">
    <property type="entry name" value="SGNH_hydro"/>
</dbReference>